<keyword evidence="2" id="KW-0489">Methyltransferase</keyword>
<keyword evidence="3" id="KW-1185">Reference proteome</keyword>
<comment type="caution">
    <text evidence="2">The sequence shown here is derived from an EMBL/GenBank/DDBJ whole genome shotgun (WGS) entry which is preliminary data.</text>
</comment>
<dbReference type="RefSeq" id="WP_378023728.1">
    <property type="nucleotide sequence ID" value="NZ_JBHSKG010000017.1"/>
</dbReference>
<evidence type="ECO:0000313" key="2">
    <source>
        <dbReference type="EMBL" id="MFC5141584.1"/>
    </source>
</evidence>
<dbReference type="Proteomes" id="UP001596175">
    <property type="component" value="Unassembled WGS sequence"/>
</dbReference>
<dbReference type="SUPFAM" id="SSF53335">
    <property type="entry name" value="S-adenosyl-L-methionine-dependent methyltransferases"/>
    <property type="match status" value="1"/>
</dbReference>
<name>A0ABV9ZQ82_9PSEU</name>
<dbReference type="PANTHER" id="PTHR43036">
    <property type="entry name" value="OSJNBB0011N17.9 PROTEIN"/>
    <property type="match status" value="1"/>
</dbReference>
<evidence type="ECO:0000259" key="1">
    <source>
        <dbReference type="Pfam" id="PF08241"/>
    </source>
</evidence>
<dbReference type="Pfam" id="PF08241">
    <property type="entry name" value="Methyltransf_11"/>
    <property type="match status" value="1"/>
</dbReference>
<evidence type="ECO:0000313" key="3">
    <source>
        <dbReference type="Proteomes" id="UP001596175"/>
    </source>
</evidence>
<organism evidence="2 3">
    <name type="scientific">Actinomycetospora rhizophila</name>
    <dbReference type="NCBI Taxonomy" id="1416876"/>
    <lineage>
        <taxon>Bacteria</taxon>
        <taxon>Bacillati</taxon>
        <taxon>Actinomycetota</taxon>
        <taxon>Actinomycetes</taxon>
        <taxon>Pseudonocardiales</taxon>
        <taxon>Pseudonocardiaceae</taxon>
        <taxon>Actinomycetospora</taxon>
    </lineage>
</organism>
<dbReference type="InterPro" id="IPR013216">
    <property type="entry name" value="Methyltransf_11"/>
</dbReference>
<dbReference type="GO" id="GO:0008168">
    <property type="term" value="F:methyltransferase activity"/>
    <property type="evidence" value="ECO:0007669"/>
    <property type="project" value="UniProtKB-KW"/>
</dbReference>
<dbReference type="GO" id="GO:0032259">
    <property type="term" value="P:methylation"/>
    <property type="evidence" value="ECO:0007669"/>
    <property type="project" value="UniProtKB-KW"/>
</dbReference>
<feature type="domain" description="Methyltransferase type 11" evidence="1">
    <location>
        <begin position="95"/>
        <end position="139"/>
    </location>
</feature>
<dbReference type="PANTHER" id="PTHR43036:SF2">
    <property type="entry name" value="OS04G0481300 PROTEIN"/>
    <property type="match status" value="1"/>
</dbReference>
<protein>
    <submittedName>
        <fullName evidence="2">Class I SAM-dependent methyltransferase</fullName>
        <ecNumber evidence="2">2.1.1.-</ecNumber>
    </submittedName>
</protein>
<gene>
    <name evidence="2" type="ORF">ACFPK1_25330</name>
</gene>
<reference evidence="3" key="1">
    <citation type="journal article" date="2019" name="Int. J. Syst. Evol. Microbiol.">
        <title>The Global Catalogue of Microorganisms (GCM) 10K type strain sequencing project: providing services to taxonomists for standard genome sequencing and annotation.</title>
        <authorList>
            <consortium name="The Broad Institute Genomics Platform"/>
            <consortium name="The Broad Institute Genome Sequencing Center for Infectious Disease"/>
            <person name="Wu L."/>
            <person name="Ma J."/>
        </authorList>
    </citation>
    <scope>NUCLEOTIDE SEQUENCE [LARGE SCALE GENOMIC DNA]</scope>
    <source>
        <strain evidence="3">XZYJ18</strain>
    </source>
</reference>
<proteinExistence type="predicted"/>
<accession>A0ABV9ZQ82</accession>
<dbReference type="Gene3D" id="3.40.50.150">
    <property type="entry name" value="Vaccinia Virus protein VP39"/>
    <property type="match status" value="1"/>
</dbReference>
<dbReference type="InterPro" id="IPR029063">
    <property type="entry name" value="SAM-dependent_MTases_sf"/>
</dbReference>
<sequence length="210" mass="22753">MTDFPPGFFDRADDGDDGGFYGPPRLVQHIDDGAIAAVGAFYDEIGVDGDVLDLMSSWVSHLHTRPRHLTVLGMNAAELDANPMADERVVRDLNTDPALPFPDAAFDTVVCTVSIDYLVRPVAVCAEVGRVLRPGGTFALTFSNRCFPTKAIRGWLAADDGQRAAIVATYLRDAGTFDEPVAQRRASSDDPVIAVHARRSWRPGRPARSA</sequence>
<dbReference type="EC" id="2.1.1.-" evidence="2"/>
<dbReference type="EMBL" id="JBHSKG010000017">
    <property type="protein sequence ID" value="MFC5141584.1"/>
    <property type="molecule type" value="Genomic_DNA"/>
</dbReference>
<keyword evidence="2" id="KW-0808">Transferase</keyword>